<evidence type="ECO:0000313" key="2">
    <source>
        <dbReference type="Proteomes" id="UP000038010"/>
    </source>
</evidence>
<dbReference type="InterPro" id="IPR015075">
    <property type="entry name" value="AtaL"/>
</dbReference>
<dbReference type="GeneID" id="28739235"/>
<evidence type="ECO:0008006" key="3">
    <source>
        <dbReference type="Google" id="ProtNLM"/>
    </source>
</evidence>
<gene>
    <name evidence="1" type="ORF">AB675_702</name>
</gene>
<organism evidence="1 2">
    <name type="scientific">Cyphellophora attinorum</name>
    <dbReference type="NCBI Taxonomy" id="1664694"/>
    <lineage>
        <taxon>Eukaryota</taxon>
        <taxon>Fungi</taxon>
        <taxon>Dikarya</taxon>
        <taxon>Ascomycota</taxon>
        <taxon>Pezizomycotina</taxon>
        <taxon>Eurotiomycetes</taxon>
        <taxon>Chaetothyriomycetidae</taxon>
        <taxon>Chaetothyriales</taxon>
        <taxon>Cyphellophoraceae</taxon>
        <taxon>Cyphellophora</taxon>
    </lineage>
</organism>
<dbReference type="RefSeq" id="XP_018005536.1">
    <property type="nucleotide sequence ID" value="XM_018147366.1"/>
</dbReference>
<dbReference type="Pfam" id="PF08982">
    <property type="entry name" value="AtaL"/>
    <property type="match status" value="1"/>
</dbReference>
<dbReference type="AlphaFoldDB" id="A0A0N1P3K4"/>
<dbReference type="STRING" id="1664694.A0A0N1P3K4"/>
<dbReference type="Proteomes" id="UP000038010">
    <property type="component" value="Unassembled WGS sequence"/>
</dbReference>
<reference evidence="1 2" key="1">
    <citation type="submission" date="2015-06" db="EMBL/GenBank/DDBJ databases">
        <title>Draft genome of the ant-associated black yeast Phialophora attae CBS 131958.</title>
        <authorList>
            <person name="Moreno L.F."/>
            <person name="Stielow B.J."/>
            <person name="de Hoog S."/>
            <person name="Vicente V.A."/>
            <person name="Weiss V.A."/>
            <person name="de Vries M."/>
            <person name="Cruz L.M."/>
            <person name="Souza E.M."/>
        </authorList>
    </citation>
    <scope>NUCLEOTIDE SEQUENCE [LARGE SCALE GENOMIC DNA]</scope>
    <source>
        <strain evidence="1 2">CBS 131958</strain>
    </source>
</reference>
<dbReference type="SUPFAM" id="SSF55961">
    <property type="entry name" value="Bet v1-like"/>
    <property type="match status" value="1"/>
</dbReference>
<proteinExistence type="predicted"/>
<dbReference type="EMBL" id="LFJN01000001">
    <property type="protein sequence ID" value="KPI45573.1"/>
    <property type="molecule type" value="Genomic_DNA"/>
</dbReference>
<name>A0A0N1P3K4_9EURO</name>
<comment type="caution">
    <text evidence="1">The sequence shown here is derived from an EMBL/GenBank/DDBJ whole genome shotgun (WGS) entry which is preliminary data.</text>
</comment>
<dbReference type="InterPro" id="IPR023393">
    <property type="entry name" value="START-like_dom_sf"/>
</dbReference>
<dbReference type="OrthoDB" id="2320332at2759"/>
<dbReference type="Gene3D" id="3.30.530.20">
    <property type="match status" value="1"/>
</dbReference>
<sequence>MPANFLSYTAPINPPSTTPTLTLSQIWTALRLKIRSGETFVPNAIKSTSVVREYTSTPLSLPTIDREVTFHEGNRVMKETCVEYYPLKVEFLQTDGGRVMNIVSQGSGEQGVDLFMTYSFEWVLPEGVSAEEQEEKRKGQEKMAKVAVESTIEIMRGMAREGKL</sequence>
<protein>
    <recommendedName>
        <fullName evidence="3">DUF1857-domain-containing protein</fullName>
    </recommendedName>
</protein>
<accession>A0A0N1P3K4</accession>
<evidence type="ECO:0000313" key="1">
    <source>
        <dbReference type="EMBL" id="KPI45573.1"/>
    </source>
</evidence>
<dbReference type="VEuPathDB" id="FungiDB:AB675_702"/>
<keyword evidence="2" id="KW-1185">Reference proteome</keyword>